<feature type="non-terminal residue" evidence="1">
    <location>
        <position position="103"/>
    </location>
</feature>
<keyword evidence="2" id="KW-1185">Reference proteome</keyword>
<dbReference type="STRING" id="1095630.A0A2J6TVN8"/>
<dbReference type="PANTHER" id="PTHR42037">
    <property type="match status" value="1"/>
</dbReference>
<dbReference type="Proteomes" id="UP000235371">
    <property type="component" value="Unassembled WGS sequence"/>
</dbReference>
<dbReference type="GeneID" id="36581519"/>
<dbReference type="InParanoid" id="A0A2J6TVN8"/>
<proteinExistence type="predicted"/>
<gene>
    <name evidence="1" type="ORF">K444DRAFT_510514</name>
</gene>
<sequence>VKRQFHESQLLLYVLERVRGEHKKQQNYYGELDQGETELRRSFMDKLAYICDFKKGGSTATALALQKTYQGATFWIATNETVKLKVIEFLQQILQLLKNMDSS</sequence>
<evidence type="ECO:0000313" key="2">
    <source>
        <dbReference type="Proteomes" id="UP000235371"/>
    </source>
</evidence>
<protein>
    <submittedName>
        <fullName evidence="1">Uncharacterized protein</fullName>
    </submittedName>
</protein>
<dbReference type="EMBL" id="KZ613740">
    <property type="protein sequence ID" value="PMD67018.1"/>
    <property type="molecule type" value="Genomic_DNA"/>
</dbReference>
<organism evidence="1 2">
    <name type="scientific">Hyaloscypha bicolor E</name>
    <dbReference type="NCBI Taxonomy" id="1095630"/>
    <lineage>
        <taxon>Eukaryota</taxon>
        <taxon>Fungi</taxon>
        <taxon>Dikarya</taxon>
        <taxon>Ascomycota</taxon>
        <taxon>Pezizomycotina</taxon>
        <taxon>Leotiomycetes</taxon>
        <taxon>Helotiales</taxon>
        <taxon>Hyaloscyphaceae</taxon>
        <taxon>Hyaloscypha</taxon>
        <taxon>Hyaloscypha bicolor</taxon>
    </lineage>
</organism>
<dbReference type="OrthoDB" id="3251507at2759"/>
<reference evidence="1 2" key="1">
    <citation type="submission" date="2016-04" db="EMBL/GenBank/DDBJ databases">
        <title>A degradative enzymes factory behind the ericoid mycorrhizal symbiosis.</title>
        <authorList>
            <consortium name="DOE Joint Genome Institute"/>
            <person name="Martino E."/>
            <person name="Morin E."/>
            <person name="Grelet G."/>
            <person name="Kuo A."/>
            <person name="Kohler A."/>
            <person name="Daghino S."/>
            <person name="Barry K."/>
            <person name="Choi C."/>
            <person name="Cichocki N."/>
            <person name="Clum A."/>
            <person name="Copeland A."/>
            <person name="Hainaut M."/>
            <person name="Haridas S."/>
            <person name="Labutti K."/>
            <person name="Lindquist E."/>
            <person name="Lipzen A."/>
            <person name="Khouja H.-R."/>
            <person name="Murat C."/>
            <person name="Ohm R."/>
            <person name="Olson A."/>
            <person name="Spatafora J."/>
            <person name="Veneault-Fourrey C."/>
            <person name="Henrissat B."/>
            <person name="Grigoriev I."/>
            <person name="Martin F."/>
            <person name="Perotto S."/>
        </authorList>
    </citation>
    <scope>NUCLEOTIDE SEQUENCE [LARGE SCALE GENOMIC DNA]</scope>
    <source>
        <strain evidence="1 2">E</strain>
    </source>
</reference>
<dbReference type="AlphaFoldDB" id="A0A2J6TVN8"/>
<accession>A0A2J6TVN8</accession>
<dbReference type="PANTHER" id="PTHR42037:SF1">
    <property type="match status" value="1"/>
</dbReference>
<dbReference type="RefSeq" id="XP_024743922.1">
    <property type="nucleotide sequence ID" value="XM_024873439.1"/>
</dbReference>
<name>A0A2J6TVN8_9HELO</name>
<feature type="non-terminal residue" evidence="1">
    <location>
        <position position="1"/>
    </location>
</feature>
<evidence type="ECO:0000313" key="1">
    <source>
        <dbReference type="EMBL" id="PMD67018.1"/>
    </source>
</evidence>